<evidence type="ECO:0000259" key="2">
    <source>
        <dbReference type="Pfam" id="PF22522"/>
    </source>
</evidence>
<protein>
    <recommendedName>
        <fullName evidence="2">DUF6998 domain-containing protein</fullName>
    </recommendedName>
</protein>
<accession>A0AAW3SYW4</accession>
<feature type="domain" description="DUF6998" evidence="2">
    <location>
        <begin position="33"/>
        <end position="101"/>
    </location>
</feature>
<evidence type="ECO:0000313" key="3">
    <source>
        <dbReference type="EMBL" id="MBA8988964.1"/>
    </source>
</evidence>
<evidence type="ECO:0000313" key="4">
    <source>
        <dbReference type="Proteomes" id="UP000590225"/>
    </source>
</evidence>
<evidence type="ECO:0000256" key="1">
    <source>
        <dbReference type="SAM" id="MobiDB-lite"/>
    </source>
</evidence>
<dbReference type="Proteomes" id="UP000590225">
    <property type="component" value="Unassembled WGS sequence"/>
</dbReference>
<proteinExistence type="predicted"/>
<dbReference type="RefSeq" id="WP_182514889.1">
    <property type="nucleotide sequence ID" value="NZ_JACGXP010000001.1"/>
</dbReference>
<dbReference type="EMBL" id="JACGXP010000001">
    <property type="protein sequence ID" value="MBA8988964.1"/>
    <property type="molecule type" value="Genomic_DNA"/>
</dbReference>
<comment type="caution">
    <text evidence="3">The sequence shown here is derived from an EMBL/GenBank/DDBJ whole genome shotgun (WGS) entry which is preliminary data.</text>
</comment>
<reference evidence="3 4" key="1">
    <citation type="submission" date="2020-07" db="EMBL/GenBank/DDBJ databases">
        <title>Above-ground endophytic microbial communities from plants in different locations in the United States.</title>
        <authorList>
            <person name="Frank C."/>
        </authorList>
    </citation>
    <scope>NUCLEOTIDE SEQUENCE [LARGE SCALE GENOMIC DNA]</scope>
    <source>
        <strain evidence="3 4">WPL5_2</strain>
    </source>
</reference>
<gene>
    <name evidence="3" type="ORF">FHW23_000196</name>
</gene>
<dbReference type="InterPro" id="IPR054267">
    <property type="entry name" value="DUF6998"/>
</dbReference>
<dbReference type="Pfam" id="PF22522">
    <property type="entry name" value="DUF6998"/>
    <property type="match status" value="1"/>
</dbReference>
<feature type="region of interest" description="Disordered" evidence="1">
    <location>
        <begin position="139"/>
        <end position="161"/>
    </location>
</feature>
<organism evidence="3 4">
    <name type="scientific">Curtobacterium pusillum</name>
    <dbReference type="NCBI Taxonomy" id="69373"/>
    <lineage>
        <taxon>Bacteria</taxon>
        <taxon>Bacillati</taxon>
        <taxon>Actinomycetota</taxon>
        <taxon>Actinomycetes</taxon>
        <taxon>Micrococcales</taxon>
        <taxon>Microbacteriaceae</taxon>
        <taxon>Curtobacterium</taxon>
    </lineage>
</organism>
<sequence>MADALHMLTLRTLIQNRMAIDVELGRRGISRTSGPIVGELGEKLAHEIYGGDLATPGQAAVDLVAADGQLVQVKARALPAGDQRFFSFKSFDFDIALCIRFDRATYDVEWAREFTAAEVESLSSAQRSDWRLRTGVAATSGRDRTSDVRTAFQRLDEPSSR</sequence>
<name>A0AAW3SYW4_9MICO</name>
<dbReference type="AlphaFoldDB" id="A0AAW3SYW4"/>